<evidence type="ECO:0000259" key="1">
    <source>
        <dbReference type="Pfam" id="PF07883"/>
    </source>
</evidence>
<dbReference type="Pfam" id="PF07883">
    <property type="entry name" value="Cupin_2"/>
    <property type="match status" value="1"/>
</dbReference>
<dbReference type="RefSeq" id="WP_338203705.1">
    <property type="nucleotide sequence ID" value="NZ_JAEKNR010000181.1"/>
</dbReference>
<feature type="domain" description="Cupin type-2" evidence="1">
    <location>
        <begin position="43"/>
        <end position="114"/>
    </location>
</feature>
<dbReference type="InterPro" id="IPR014710">
    <property type="entry name" value="RmlC-like_jellyroll"/>
</dbReference>
<evidence type="ECO:0000313" key="2">
    <source>
        <dbReference type="EMBL" id="MBJ7600028.1"/>
    </source>
</evidence>
<dbReference type="Proteomes" id="UP000612893">
    <property type="component" value="Unassembled WGS sequence"/>
</dbReference>
<dbReference type="InterPro" id="IPR017102">
    <property type="entry name" value="UCP037087"/>
</dbReference>
<gene>
    <name evidence="2" type="ORF">JF922_18365</name>
</gene>
<sequence>MEGVGATCRVVRSGDPYEGRQGLTYLTGLGGETVGSKAICMKVVILPDGARAKTHLHRGIETAVYLVEGQAEMFFGNRLEQHVDVAADDYVYIPPDVPHLVVNRSGSQARALVAHTAADDQEGIELLPELDSLV</sequence>
<name>A0A934KBG3_9BACT</name>
<dbReference type="EMBL" id="JAEKNR010000181">
    <property type="protein sequence ID" value="MBJ7600028.1"/>
    <property type="molecule type" value="Genomic_DNA"/>
</dbReference>
<organism evidence="2 3">
    <name type="scientific">Candidatus Nephthysia bennettiae</name>
    <dbReference type="NCBI Taxonomy" id="3127016"/>
    <lineage>
        <taxon>Bacteria</taxon>
        <taxon>Bacillati</taxon>
        <taxon>Candidatus Dormiibacterota</taxon>
        <taxon>Candidatus Dormibacteria</taxon>
        <taxon>Candidatus Dormibacterales</taxon>
        <taxon>Candidatus Dormibacteraceae</taxon>
        <taxon>Candidatus Nephthysia</taxon>
    </lineage>
</organism>
<dbReference type="PIRSF" id="PIRSF037087">
    <property type="entry name" value="UCP037087"/>
    <property type="match status" value="1"/>
</dbReference>
<proteinExistence type="predicted"/>
<accession>A0A934KBG3</accession>
<protein>
    <submittedName>
        <fullName evidence="2">Cupin domain-containing protein</fullName>
    </submittedName>
</protein>
<keyword evidence="3" id="KW-1185">Reference proteome</keyword>
<reference evidence="2" key="1">
    <citation type="submission" date="2020-10" db="EMBL/GenBank/DDBJ databases">
        <title>Ca. Dormibacterota MAGs.</title>
        <authorList>
            <person name="Montgomery K."/>
        </authorList>
    </citation>
    <scope>NUCLEOTIDE SEQUENCE [LARGE SCALE GENOMIC DNA]</scope>
    <source>
        <strain evidence="2">SC8812_S17_10</strain>
    </source>
</reference>
<dbReference type="InterPro" id="IPR011051">
    <property type="entry name" value="RmlC_Cupin_sf"/>
</dbReference>
<comment type="caution">
    <text evidence="2">The sequence shown here is derived from an EMBL/GenBank/DDBJ whole genome shotgun (WGS) entry which is preliminary data.</text>
</comment>
<dbReference type="Gene3D" id="2.60.120.10">
    <property type="entry name" value="Jelly Rolls"/>
    <property type="match status" value="1"/>
</dbReference>
<evidence type="ECO:0000313" key="3">
    <source>
        <dbReference type="Proteomes" id="UP000612893"/>
    </source>
</evidence>
<dbReference type="AlphaFoldDB" id="A0A934KBG3"/>
<dbReference type="InterPro" id="IPR013096">
    <property type="entry name" value="Cupin_2"/>
</dbReference>
<dbReference type="SUPFAM" id="SSF51182">
    <property type="entry name" value="RmlC-like cupins"/>
    <property type="match status" value="1"/>
</dbReference>